<keyword evidence="2 3" id="KW-0808">Transferase</keyword>
<evidence type="ECO:0000313" key="3">
    <source>
        <dbReference type="EMBL" id="PVH27500.1"/>
    </source>
</evidence>
<comment type="similarity">
    <text evidence="1">Belongs to the 3-oxoacid CoA-transferase subunit B family.</text>
</comment>
<dbReference type="GO" id="GO:0008410">
    <property type="term" value="F:CoA-transferase activity"/>
    <property type="evidence" value="ECO:0007669"/>
    <property type="project" value="InterPro"/>
</dbReference>
<accession>A0A2T8HQ05</accession>
<evidence type="ECO:0000256" key="1">
    <source>
        <dbReference type="ARBA" id="ARBA00007047"/>
    </source>
</evidence>
<dbReference type="SMART" id="SM00882">
    <property type="entry name" value="CoA_trans"/>
    <property type="match status" value="1"/>
</dbReference>
<dbReference type="PANTHER" id="PTHR13707">
    <property type="entry name" value="KETOACID-COENZYME A TRANSFERASE"/>
    <property type="match status" value="1"/>
</dbReference>
<dbReference type="Pfam" id="PF01144">
    <property type="entry name" value="CoA_trans"/>
    <property type="match status" value="1"/>
</dbReference>
<dbReference type="Proteomes" id="UP000245911">
    <property type="component" value="Unassembled WGS sequence"/>
</dbReference>
<dbReference type="RefSeq" id="WP_116559762.1">
    <property type="nucleotide sequence ID" value="NZ_QDKM01000012.1"/>
</dbReference>
<sequence length="229" mass="24255">MIDITEIKLSNAQIAWRAAQDIEDGAYVNLGIGFPEMVAQFQPHGKQAIFHTENGVLDFGKSPDKGHEDWDLINAGKKAITLNPGTSFFHHADSFAMVRGGHLDVAILGAYQVAQTGDLANWSTGKGGIPAVGGAMDLVQSAKRIAVITDHVTKTGAPKLVDTCTMPLTGVGCVTRIYSSLAVIDIEVAGFVLREKIAAISLDDLQSLTGAPLHLDGPLQELACPKELA</sequence>
<evidence type="ECO:0000313" key="4">
    <source>
        <dbReference type="Proteomes" id="UP000245911"/>
    </source>
</evidence>
<gene>
    <name evidence="3" type="ORF">DDE20_17170</name>
</gene>
<dbReference type="OrthoDB" id="9778604at2"/>
<dbReference type="Gene3D" id="3.40.1080.10">
    <property type="entry name" value="Glutaconate Coenzyme A-transferase"/>
    <property type="match status" value="1"/>
</dbReference>
<protein>
    <submittedName>
        <fullName evidence="3">3-oxoacid CoA-transferase</fullName>
    </submittedName>
</protein>
<dbReference type="PANTHER" id="PTHR13707:SF60">
    <property type="entry name" value="ACETATE COA-TRANSFERASE SUBUNIT ALPHA"/>
    <property type="match status" value="1"/>
</dbReference>
<dbReference type="InterPro" id="IPR004165">
    <property type="entry name" value="CoA_trans_fam_I"/>
</dbReference>
<evidence type="ECO:0000256" key="2">
    <source>
        <dbReference type="ARBA" id="ARBA00022679"/>
    </source>
</evidence>
<name>A0A2T8HQ05_9RHOB</name>
<dbReference type="AlphaFoldDB" id="A0A2T8HQ05"/>
<dbReference type="InterPro" id="IPR037171">
    <property type="entry name" value="NagB/RpiA_transferase-like"/>
</dbReference>
<dbReference type="SUPFAM" id="SSF100950">
    <property type="entry name" value="NagB/RpiA/CoA transferase-like"/>
    <property type="match status" value="1"/>
</dbReference>
<dbReference type="InterPro" id="IPR012791">
    <property type="entry name" value="3-oxoacid_CoA-transf_B"/>
</dbReference>
<reference evidence="3 4" key="1">
    <citation type="submission" date="2018-04" db="EMBL/GenBank/DDBJ databases">
        <title>Pararhodobacter oceanense sp. nov., isolated from marine intertidal sediment.</title>
        <authorList>
            <person name="Wang X.-L."/>
            <person name="Du Z.-J."/>
        </authorList>
    </citation>
    <scope>NUCLEOTIDE SEQUENCE [LARGE SCALE GENOMIC DNA]</scope>
    <source>
        <strain evidence="3 4">AM505</strain>
    </source>
</reference>
<comment type="caution">
    <text evidence="3">The sequence shown here is derived from an EMBL/GenBank/DDBJ whole genome shotgun (WGS) entry which is preliminary data.</text>
</comment>
<keyword evidence="4" id="KW-1185">Reference proteome</keyword>
<proteinExistence type="inferred from homology"/>
<dbReference type="EMBL" id="QDKM01000012">
    <property type="protein sequence ID" value="PVH27500.1"/>
    <property type="molecule type" value="Genomic_DNA"/>
</dbReference>
<dbReference type="NCBIfam" id="TIGR02428">
    <property type="entry name" value="pcaJ_scoB_fam"/>
    <property type="match status" value="1"/>
</dbReference>
<organism evidence="3 4">
    <name type="scientific">Pararhodobacter oceanensis</name>
    <dbReference type="NCBI Taxonomy" id="2172121"/>
    <lineage>
        <taxon>Bacteria</taxon>
        <taxon>Pseudomonadati</taxon>
        <taxon>Pseudomonadota</taxon>
        <taxon>Alphaproteobacteria</taxon>
        <taxon>Rhodobacterales</taxon>
        <taxon>Paracoccaceae</taxon>
        <taxon>Pararhodobacter</taxon>
    </lineage>
</organism>